<feature type="domain" description="Sulfatase-modifying factor enzyme-like" evidence="2">
    <location>
        <begin position="55"/>
        <end position="290"/>
    </location>
</feature>
<evidence type="ECO:0000259" key="2">
    <source>
        <dbReference type="Pfam" id="PF03781"/>
    </source>
</evidence>
<evidence type="ECO:0000313" key="3">
    <source>
        <dbReference type="EMBL" id="ARN72769.1"/>
    </source>
</evidence>
<dbReference type="Pfam" id="PF03781">
    <property type="entry name" value="FGE-sulfatase"/>
    <property type="match status" value="1"/>
</dbReference>
<accession>A0A1X9NB53</accession>
<evidence type="ECO:0000256" key="1">
    <source>
        <dbReference type="SAM" id="SignalP"/>
    </source>
</evidence>
<dbReference type="STRING" id="716816.BST96_00750"/>
<dbReference type="OrthoDB" id="9768004at2"/>
<dbReference type="Gene3D" id="3.90.1580.10">
    <property type="entry name" value="paralog of FGE (formylglycine-generating enzyme)"/>
    <property type="match status" value="1"/>
</dbReference>
<dbReference type="Proteomes" id="UP000193450">
    <property type="component" value="Chromosome"/>
</dbReference>
<feature type="signal peptide" evidence="1">
    <location>
        <begin position="1"/>
        <end position="21"/>
    </location>
</feature>
<dbReference type="PANTHER" id="PTHR23150">
    <property type="entry name" value="SULFATASE MODIFYING FACTOR 1, 2"/>
    <property type="match status" value="1"/>
</dbReference>
<dbReference type="AlphaFoldDB" id="A0A1X9NB53"/>
<dbReference type="PANTHER" id="PTHR23150:SF35">
    <property type="entry name" value="BLL6746 PROTEIN"/>
    <property type="match status" value="1"/>
</dbReference>
<dbReference type="GO" id="GO:0120147">
    <property type="term" value="F:formylglycine-generating oxidase activity"/>
    <property type="evidence" value="ECO:0007669"/>
    <property type="project" value="TreeGrafter"/>
</dbReference>
<feature type="chain" id="PRO_5012372259" description="Sulfatase-modifying factor enzyme-like domain-containing protein" evidence="1">
    <location>
        <begin position="22"/>
        <end position="297"/>
    </location>
</feature>
<dbReference type="KEGG" id="osg:BST96_00750"/>
<dbReference type="RefSeq" id="WP_085756857.1">
    <property type="nucleotide sequence ID" value="NZ_CP019343.1"/>
</dbReference>
<proteinExistence type="predicted"/>
<keyword evidence="1" id="KW-0732">Signal</keyword>
<evidence type="ECO:0000313" key="4">
    <source>
        <dbReference type="Proteomes" id="UP000193450"/>
    </source>
</evidence>
<reference evidence="3 4" key="1">
    <citation type="submission" date="2016-11" db="EMBL/GenBank/DDBJ databases">
        <title>Trade-off between light-utilization and light-protection in marine flavobacteria.</title>
        <authorList>
            <person name="Kumagai Y."/>
        </authorList>
    </citation>
    <scope>NUCLEOTIDE SEQUENCE [LARGE SCALE GENOMIC DNA]</scope>
    <source>
        <strain evidence="3 4">NBRC 107125</strain>
    </source>
</reference>
<dbReference type="InterPro" id="IPR005532">
    <property type="entry name" value="SUMF_dom"/>
</dbReference>
<sequence>MTLSFSYARFFLSCLLLTLLAGCSSPGKVDQIADEPAIPHTLTAAEQAIIDQLLNDFVDIAPGSFSMGDIRGSGADDELPVHTVAVSAFAISRYEVTFEQYDLFSKMTGNELPKDRWGRGRRPVIDVTWYDAVDFADWLSEITGQTYRLPTEAEWEYAARAGSDNDYSFGNDDKNLCEYANIADQSTTIGWRNKHCNDNFNTTAPVGSFKPNALGLYDMHGNVWEWLDDCWQKNYNRAPAHSRPLGDDSCSKHGQRGGSWFYGSEEARLSYRAYGNELDKSVTLGFRLVRDDDSTKR</sequence>
<keyword evidence="4" id="KW-1185">Reference proteome</keyword>
<protein>
    <recommendedName>
        <fullName evidence="2">Sulfatase-modifying factor enzyme-like domain-containing protein</fullName>
    </recommendedName>
</protein>
<organism evidence="3 4">
    <name type="scientific">Oceanicoccus sagamiensis</name>
    <dbReference type="NCBI Taxonomy" id="716816"/>
    <lineage>
        <taxon>Bacteria</taxon>
        <taxon>Pseudomonadati</taxon>
        <taxon>Pseudomonadota</taxon>
        <taxon>Gammaproteobacteria</taxon>
        <taxon>Cellvibrionales</taxon>
        <taxon>Spongiibacteraceae</taxon>
        <taxon>Oceanicoccus</taxon>
    </lineage>
</organism>
<dbReference type="InterPro" id="IPR016187">
    <property type="entry name" value="CTDL_fold"/>
</dbReference>
<dbReference type="InterPro" id="IPR042095">
    <property type="entry name" value="SUMF_sf"/>
</dbReference>
<dbReference type="InterPro" id="IPR051043">
    <property type="entry name" value="Sulfatase_Mod_Factor_Kinase"/>
</dbReference>
<dbReference type="SUPFAM" id="SSF56436">
    <property type="entry name" value="C-type lectin-like"/>
    <property type="match status" value="1"/>
</dbReference>
<dbReference type="EMBL" id="CP019343">
    <property type="protein sequence ID" value="ARN72769.1"/>
    <property type="molecule type" value="Genomic_DNA"/>
</dbReference>
<name>A0A1X9NB53_9GAMM</name>
<gene>
    <name evidence="3" type="ORF">BST96_00750</name>
</gene>